<evidence type="ECO:0000313" key="7">
    <source>
        <dbReference type="EMBL" id="MBA5727615.1"/>
    </source>
</evidence>
<proteinExistence type="predicted"/>
<evidence type="ECO:0000256" key="1">
    <source>
        <dbReference type="ARBA" id="ARBA00004651"/>
    </source>
</evidence>
<comment type="subcellular location">
    <subcellularLocation>
        <location evidence="1">Cell membrane</location>
        <topology evidence="1">Multi-pass membrane protein</topology>
    </subcellularLocation>
</comment>
<keyword evidence="4 6" id="KW-1133">Transmembrane helix</keyword>
<evidence type="ECO:0000256" key="2">
    <source>
        <dbReference type="ARBA" id="ARBA00022475"/>
    </source>
</evidence>
<dbReference type="Proteomes" id="UP000765338">
    <property type="component" value="Unassembled WGS sequence"/>
</dbReference>
<keyword evidence="8" id="KW-1185">Reference proteome</keyword>
<keyword evidence="5 6" id="KW-0472">Membrane</keyword>
<dbReference type="EMBL" id="PDLY01000003">
    <property type="protein sequence ID" value="MBA5727615.1"/>
    <property type="molecule type" value="Genomic_DNA"/>
</dbReference>
<accession>A0ABR5ZTL8</accession>
<dbReference type="NCBIfam" id="TIGR04408">
    <property type="entry name" value="LptG_lptG"/>
    <property type="match status" value="1"/>
</dbReference>
<evidence type="ECO:0000256" key="6">
    <source>
        <dbReference type="SAM" id="Phobius"/>
    </source>
</evidence>
<dbReference type="InterPro" id="IPR005495">
    <property type="entry name" value="LptG/LptF_permease"/>
</dbReference>
<dbReference type="PANTHER" id="PTHR33529:SF2">
    <property type="entry name" value="LIPOPOLYSACCHARIDE EXPORT SYSTEM PERMEASE PROTEIN LPTG"/>
    <property type="match status" value="1"/>
</dbReference>
<evidence type="ECO:0000256" key="3">
    <source>
        <dbReference type="ARBA" id="ARBA00022692"/>
    </source>
</evidence>
<dbReference type="InterPro" id="IPR030923">
    <property type="entry name" value="LptG"/>
</dbReference>
<gene>
    <name evidence="7" type="primary">lptG</name>
    <name evidence="7" type="ORF">CPA56_06420</name>
</gene>
<feature type="transmembrane region" description="Helical" evidence="6">
    <location>
        <begin position="20"/>
        <end position="39"/>
    </location>
</feature>
<evidence type="ECO:0000313" key="8">
    <source>
        <dbReference type="Proteomes" id="UP000765338"/>
    </source>
</evidence>
<feature type="transmembrane region" description="Helical" evidence="6">
    <location>
        <begin position="320"/>
        <end position="338"/>
    </location>
</feature>
<organism evidence="7 8">
    <name type="scientific">Bombella mellum</name>
    <dbReference type="NCBI Taxonomy" id="2039288"/>
    <lineage>
        <taxon>Bacteria</taxon>
        <taxon>Pseudomonadati</taxon>
        <taxon>Pseudomonadota</taxon>
        <taxon>Alphaproteobacteria</taxon>
        <taxon>Acetobacterales</taxon>
        <taxon>Acetobacteraceae</taxon>
        <taxon>Bombella</taxon>
    </lineage>
</organism>
<evidence type="ECO:0000256" key="4">
    <source>
        <dbReference type="ARBA" id="ARBA00022989"/>
    </source>
</evidence>
<feature type="transmembrane region" description="Helical" evidence="6">
    <location>
        <begin position="99"/>
        <end position="121"/>
    </location>
</feature>
<dbReference type="RefSeq" id="WP_182041179.1">
    <property type="nucleotide sequence ID" value="NZ_PDLY01000003.1"/>
</dbReference>
<evidence type="ECO:0000256" key="5">
    <source>
        <dbReference type="ARBA" id="ARBA00023136"/>
    </source>
</evidence>
<reference evidence="7 8" key="1">
    <citation type="submission" date="2017-10" db="EMBL/GenBank/DDBJ databases">
        <authorList>
            <person name="Jakob F."/>
        </authorList>
    </citation>
    <scope>NUCLEOTIDE SEQUENCE [LARGE SCALE GENOMIC DNA]</scope>
    <source>
        <strain evidence="7 8">TMW 2.1889</strain>
    </source>
</reference>
<sequence>MVHSGFSLTLARYAGRRFTLTTFLTLLALTGLISLFDFIDLLRRAAAHPETGLAHVLEITALHVPYYVIYILPFAVLLGGVICFSRLARSSELVVTRAAGISAWQVLVSPCLCAALMGMTVSTGLSPLSSFCYRQAVQMDRTWLQGRHTPDDTSFSDLWIRDVGQTPSGHGGDTILHLGSLRQQGTTLKGQDITIFQLDGSMALLRRMEARTGVLSGRVWRLRDVLILSGGRHPYRQDELCLPSEFTTETLRMRTLPADTLSFWALPGVIKLLRHSGFSTIPYRLHFQGLLALPMLAVTMTLVSAGFSMRPAGRGGIMRMLAVGVTAGFALFAVSKIAEQLGKSGALPPFPAAWGPAGAGLCLAAALLLHLEDG</sequence>
<comment type="caution">
    <text evidence="7">The sequence shown here is derived from an EMBL/GenBank/DDBJ whole genome shotgun (WGS) entry which is preliminary data.</text>
</comment>
<feature type="transmembrane region" description="Helical" evidence="6">
    <location>
        <begin position="285"/>
        <end position="308"/>
    </location>
</feature>
<keyword evidence="2" id="KW-1003">Cell membrane</keyword>
<dbReference type="Pfam" id="PF03739">
    <property type="entry name" value="LptF_LptG"/>
    <property type="match status" value="1"/>
</dbReference>
<feature type="transmembrane region" description="Helical" evidence="6">
    <location>
        <begin position="67"/>
        <end position="87"/>
    </location>
</feature>
<feature type="transmembrane region" description="Helical" evidence="6">
    <location>
        <begin position="350"/>
        <end position="371"/>
    </location>
</feature>
<keyword evidence="3 6" id="KW-0812">Transmembrane</keyword>
<protein>
    <submittedName>
        <fullName evidence="7">LPS export ABC transporter permease LptG</fullName>
    </submittedName>
</protein>
<dbReference type="PANTHER" id="PTHR33529">
    <property type="entry name" value="SLR0882 PROTEIN-RELATED"/>
    <property type="match status" value="1"/>
</dbReference>
<name>A0ABR5ZTL8_9PROT</name>